<dbReference type="EMBL" id="CM042017">
    <property type="protein sequence ID" value="KAI3689860.1"/>
    <property type="molecule type" value="Genomic_DNA"/>
</dbReference>
<reference evidence="1 2" key="2">
    <citation type="journal article" date="2022" name="Mol. Ecol. Resour.">
        <title>The genomes of chicory, endive, great burdock and yacon provide insights into Asteraceae paleo-polyploidization history and plant inulin production.</title>
        <authorList>
            <person name="Fan W."/>
            <person name="Wang S."/>
            <person name="Wang H."/>
            <person name="Wang A."/>
            <person name="Jiang F."/>
            <person name="Liu H."/>
            <person name="Zhao H."/>
            <person name="Xu D."/>
            <person name="Zhang Y."/>
        </authorList>
    </citation>
    <scope>NUCLEOTIDE SEQUENCE [LARGE SCALE GENOMIC DNA]</scope>
    <source>
        <strain evidence="2">cv. Punajuju</strain>
        <tissue evidence="1">Leaves</tissue>
    </source>
</reference>
<comment type="caution">
    <text evidence="1">The sequence shown here is derived from an EMBL/GenBank/DDBJ whole genome shotgun (WGS) entry which is preliminary data.</text>
</comment>
<dbReference type="Proteomes" id="UP001055811">
    <property type="component" value="Linkage Group LG09"/>
</dbReference>
<sequence length="138" mass="15767">MVKSLYRFSASLNGLYGELPHNFCDSPVMSIINLPVLTYLDLSHNNLTGEIPLELQNLKLALFNWINHVVFNSLCRTLELVLRVSLAFPVHSPFASSKGIMSNEEEKMCPLCADEMDWTDQLLKKIVFLIDNNHGFRR</sequence>
<accession>A0ACB8Z0R1</accession>
<protein>
    <submittedName>
        <fullName evidence="1">Uncharacterized protein</fullName>
    </submittedName>
</protein>
<evidence type="ECO:0000313" key="1">
    <source>
        <dbReference type="EMBL" id="KAI3689860.1"/>
    </source>
</evidence>
<proteinExistence type="predicted"/>
<keyword evidence="2" id="KW-1185">Reference proteome</keyword>
<gene>
    <name evidence="1" type="ORF">L2E82_47830</name>
</gene>
<name>A0ACB8Z0R1_CICIN</name>
<reference evidence="2" key="1">
    <citation type="journal article" date="2022" name="Mol. Ecol. Resour.">
        <title>The genomes of chicory, endive, great burdock and yacon provide insights into Asteraceae palaeo-polyploidization history and plant inulin production.</title>
        <authorList>
            <person name="Fan W."/>
            <person name="Wang S."/>
            <person name="Wang H."/>
            <person name="Wang A."/>
            <person name="Jiang F."/>
            <person name="Liu H."/>
            <person name="Zhao H."/>
            <person name="Xu D."/>
            <person name="Zhang Y."/>
        </authorList>
    </citation>
    <scope>NUCLEOTIDE SEQUENCE [LARGE SCALE GENOMIC DNA]</scope>
    <source>
        <strain evidence="2">cv. Punajuju</strain>
    </source>
</reference>
<organism evidence="1 2">
    <name type="scientific">Cichorium intybus</name>
    <name type="common">Chicory</name>
    <dbReference type="NCBI Taxonomy" id="13427"/>
    <lineage>
        <taxon>Eukaryota</taxon>
        <taxon>Viridiplantae</taxon>
        <taxon>Streptophyta</taxon>
        <taxon>Embryophyta</taxon>
        <taxon>Tracheophyta</taxon>
        <taxon>Spermatophyta</taxon>
        <taxon>Magnoliopsida</taxon>
        <taxon>eudicotyledons</taxon>
        <taxon>Gunneridae</taxon>
        <taxon>Pentapetalae</taxon>
        <taxon>asterids</taxon>
        <taxon>campanulids</taxon>
        <taxon>Asterales</taxon>
        <taxon>Asteraceae</taxon>
        <taxon>Cichorioideae</taxon>
        <taxon>Cichorieae</taxon>
        <taxon>Cichoriinae</taxon>
        <taxon>Cichorium</taxon>
    </lineage>
</organism>
<evidence type="ECO:0000313" key="2">
    <source>
        <dbReference type="Proteomes" id="UP001055811"/>
    </source>
</evidence>